<comment type="caution">
    <text evidence="1">The sequence shown here is derived from an EMBL/GenBank/DDBJ whole genome shotgun (WGS) entry which is preliminary data.</text>
</comment>
<reference evidence="1 2" key="1">
    <citation type="submission" date="2020-04" db="EMBL/GenBank/DDBJ databases">
        <title>Perkinsus olseni comparative genomics.</title>
        <authorList>
            <person name="Bogema D.R."/>
        </authorList>
    </citation>
    <scope>NUCLEOTIDE SEQUENCE [LARGE SCALE GENOMIC DNA]</scope>
    <source>
        <strain evidence="1">00978-12</strain>
    </source>
</reference>
<gene>
    <name evidence="1" type="ORF">FOZ60_002958</name>
</gene>
<proteinExistence type="predicted"/>
<dbReference type="EMBL" id="JABANP010000157">
    <property type="protein sequence ID" value="KAF4688259.1"/>
    <property type="molecule type" value="Genomic_DNA"/>
</dbReference>
<protein>
    <submittedName>
        <fullName evidence="1">Uncharacterized protein</fullName>
    </submittedName>
</protein>
<dbReference type="AlphaFoldDB" id="A0A7J6NWK7"/>
<organism evidence="1 2">
    <name type="scientific">Perkinsus olseni</name>
    <name type="common">Perkinsus atlanticus</name>
    <dbReference type="NCBI Taxonomy" id="32597"/>
    <lineage>
        <taxon>Eukaryota</taxon>
        <taxon>Sar</taxon>
        <taxon>Alveolata</taxon>
        <taxon>Perkinsozoa</taxon>
        <taxon>Perkinsea</taxon>
        <taxon>Perkinsida</taxon>
        <taxon>Perkinsidae</taxon>
        <taxon>Perkinsus</taxon>
    </lineage>
</organism>
<sequence length="118" mass="13104">MPAYMVLEALLGGASCNWAEHKTLASNTVLQGDSTRGEIRYDAPADDGHSVPVPYPELVWGLLKLLPMPGYGMLSQRDVTQKRWRELHARGHSWPASPPLLEVLETFRSSERLGAGRH</sequence>
<accession>A0A7J6NWK7</accession>
<dbReference type="Proteomes" id="UP000541610">
    <property type="component" value="Unassembled WGS sequence"/>
</dbReference>
<evidence type="ECO:0000313" key="1">
    <source>
        <dbReference type="EMBL" id="KAF4688259.1"/>
    </source>
</evidence>
<name>A0A7J6NWK7_PEROL</name>
<evidence type="ECO:0000313" key="2">
    <source>
        <dbReference type="Proteomes" id="UP000541610"/>
    </source>
</evidence>